<proteinExistence type="predicted"/>
<evidence type="ECO:0000256" key="1">
    <source>
        <dbReference type="SAM" id="Phobius"/>
    </source>
</evidence>
<name>A0A6G8RV00_9GAMM</name>
<feature type="transmembrane region" description="Helical" evidence="1">
    <location>
        <begin position="129"/>
        <end position="146"/>
    </location>
</feature>
<protein>
    <submittedName>
        <fullName evidence="2">Uncharacterized protein</fullName>
    </submittedName>
</protein>
<dbReference type="Proteomes" id="UP000502297">
    <property type="component" value="Chromosome"/>
</dbReference>
<feature type="transmembrane region" description="Helical" evidence="1">
    <location>
        <begin position="95"/>
        <end position="117"/>
    </location>
</feature>
<organism evidence="2 3">
    <name type="scientific">Acinetobacter shaoyimingii</name>
    <dbReference type="NCBI Taxonomy" id="2715164"/>
    <lineage>
        <taxon>Bacteria</taxon>
        <taxon>Pseudomonadati</taxon>
        <taxon>Pseudomonadota</taxon>
        <taxon>Gammaproteobacteria</taxon>
        <taxon>Moraxellales</taxon>
        <taxon>Moraxellaceae</taxon>
        <taxon>Acinetobacter</taxon>
    </lineage>
</organism>
<dbReference type="KEGG" id="asha:G8E00_06990"/>
<keyword evidence="3" id="KW-1185">Reference proteome</keyword>
<keyword evidence="1" id="KW-0812">Transmembrane</keyword>
<keyword evidence="1" id="KW-0472">Membrane</keyword>
<dbReference type="RefSeq" id="WP_166223066.1">
    <property type="nucleotide sequence ID" value="NZ_CP049801.1"/>
</dbReference>
<feature type="transmembrane region" description="Helical" evidence="1">
    <location>
        <begin position="364"/>
        <end position="386"/>
    </location>
</feature>
<evidence type="ECO:0000313" key="3">
    <source>
        <dbReference type="Proteomes" id="UP000502297"/>
    </source>
</evidence>
<dbReference type="EMBL" id="CP049801">
    <property type="protein sequence ID" value="QIO05715.1"/>
    <property type="molecule type" value="Genomic_DNA"/>
</dbReference>
<gene>
    <name evidence="2" type="ORF">G8E00_06990</name>
</gene>
<sequence length="451" mass="53456">MKEYQLKTHTFKLNHVLKDKNSVLTRFGADKNLKYEIYIDNEQKFLCHNDHVQVIYEEHNQKILAVLNQTQQLLYLAPVLNASQSKPMGYSIRRFSLICIICFVFCFAMVIVSQMIRYSDIFLGDLYDVLPYISLSGGVIALFWFWTTEVKANEHLVQAIYQTLGWPNMKPETLICFQATNSYFELQDHLYDVSAILNVIERFDVEKVEHIQKSWCEEKDEFNLCEAQRNQFKLVEQSGQLNTLKLKQIADSEEHTDPFTQLKAKVDDIPIYGYVDEFYTQDKSQVSVIRSSFRDHLGYYFWYMYDEKRYLYMDEDAVTSLINVTSNWKANLYIWSFLIGMNVMFAVIWGVIDEGEFVDQFAFAFLHILAFYLFVGALGWVYLFFFNAEDKWTRQRNINQYVFHQLKNMIKLPNSMHVDALQSLRMKRRNKDLLSRTGFDLKSKLGRFEYK</sequence>
<dbReference type="AlphaFoldDB" id="A0A6G8RV00"/>
<reference evidence="2 3" key="1">
    <citation type="submission" date="2020-03" db="EMBL/GenBank/DDBJ databases">
        <authorList>
            <person name="Zhu W."/>
        </authorList>
    </citation>
    <scope>NUCLEOTIDE SEQUENCE [LARGE SCALE GENOMIC DNA]</scope>
    <source>
        <strain evidence="2 3">323-1</strain>
    </source>
</reference>
<accession>A0A6G8RV00</accession>
<feature type="transmembrane region" description="Helical" evidence="1">
    <location>
        <begin position="332"/>
        <end position="352"/>
    </location>
</feature>
<evidence type="ECO:0000313" key="2">
    <source>
        <dbReference type="EMBL" id="QIO05715.1"/>
    </source>
</evidence>
<keyword evidence="1" id="KW-1133">Transmembrane helix</keyword>